<keyword evidence="3" id="KW-0472">Membrane</keyword>
<feature type="region of interest" description="Disordered" evidence="2">
    <location>
        <begin position="653"/>
        <end position="676"/>
    </location>
</feature>
<keyword evidence="3" id="KW-1133">Transmembrane helix</keyword>
<dbReference type="Gene3D" id="1.10.510.10">
    <property type="entry name" value="Transferase(Phosphotransferase) domain 1"/>
    <property type="match status" value="1"/>
</dbReference>
<feature type="domain" description="Protein kinase" evidence="4">
    <location>
        <begin position="515"/>
        <end position="834"/>
    </location>
</feature>
<dbReference type="PROSITE" id="PS50011">
    <property type="entry name" value="PROTEIN_KINASE_DOM"/>
    <property type="match status" value="1"/>
</dbReference>
<dbReference type="InterPro" id="IPR001245">
    <property type="entry name" value="Ser-Thr/Tyr_kinase_cat_dom"/>
</dbReference>
<dbReference type="OrthoDB" id="533232at2759"/>
<evidence type="ECO:0000256" key="2">
    <source>
        <dbReference type="SAM" id="MobiDB-lite"/>
    </source>
</evidence>
<dbReference type="PROSITE" id="PS00107">
    <property type="entry name" value="PROTEIN_KINASE_ATP"/>
    <property type="match status" value="1"/>
</dbReference>
<dbReference type="EMBL" id="LSYV01000063">
    <property type="protein sequence ID" value="KXZ44771.1"/>
    <property type="molecule type" value="Genomic_DNA"/>
</dbReference>
<feature type="transmembrane region" description="Helical" evidence="3">
    <location>
        <begin position="384"/>
        <end position="406"/>
    </location>
</feature>
<keyword evidence="6" id="KW-1185">Reference proteome</keyword>
<evidence type="ECO:0000313" key="5">
    <source>
        <dbReference type="EMBL" id="KXZ44771.1"/>
    </source>
</evidence>
<dbReference type="Proteomes" id="UP000075714">
    <property type="component" value="Unassembled WGS sequence"/>
</dbReference>
<keyword evidence="1" id="KW-0067">ATP-binding</keyword>
<feature type="compositionally biased region" description="Low complexity" evidence="2">
    <location>
        <begin position="459"/>
        <end position="470"/>
    </location>
</feature>
<keyword evidence="1" id="KW-0547">Nucleotide-binding</keyword>
<dbReference type="InterPro" id="IPR000719">
    <property type="entry name" value="Prot_kinase_dom"/>
</dbReference>
<sequence length="996" mass="103524">MYGCPGTTIDTNFNWTRHSILVAAGGTLTLQGLRFTNTPLMNQLFWPRFLAPLLGLVDVSLGGGCYLNSCSISSPATADLAMHLSSFHNNTGLSEAAKPTFNVVNGSSVTIARWRLTGEAVWHGSPGVPVAVAAASFWDFTNVSVTVMPPVPCRSSLGVQGIKVSTGYQLRQLIGDPDIPALEIVNNVTLLASEWPPEASGPATGQLFVNKTKEIYACHPEPGQRYTINWGDLGQVVFVFGTLRIRGSLLLTNPRASPRRSWLYLLVGALSVETDGVILFEGVEIHSNTSSPFTNAADPFWAIQCGPLCSSFIPSQADYRNISYYDAFIYYYEFMKTDWVAVSQGRNITGTGFWGYTDVALTWRPDEAAEAGGGGGDGVPTAAIAVPVAVGGALLVAVVVGWVLWVRRRRSDEAAKSPYHTSGLVSMAMASGDSPAPGNQQSGVSGAPGRGSSGKEGTSPPGSSSAGPPAVTSTLFSAGSTMVSGTTFTEARIEDMKRAITSQANQASMARNEQITLTELLGEGTFGKVYRGTWRGTTVAVKTMVLPTNMSGQEKREKMAVMETAISSSLSHPNIVQTYTYAVLPVKGDGAAMDGIKLGTGTSLTMESTSPLAAATSAEYANVHSWEVRLVLEFCDRGSLRDVLNEATLAASLTPKTNSGGSAQPGGDPAGAAAAGQGAGRVAAPAQLADGEGGDAEGAAPAATGRATCPMGYADVLGVSLDVARAMLHMHSENIVHGGTITHMAPEVLLHGKVSKASDVYAFAILMWEAYTAGQAFKGTPRALLGHEVTKMNRRPQFPADTPFEFQLLACRCWESDASIRPTFEQIVEELTRMRAKQAAGPGSALTPAQQAAVASGPFPDHGSGSLAAASTSGPSGMLYSPGAGGMGGPGMQMLPVVPSTPLQYQSGAAATEQPSVTLNSETGGMYLGASAVNAGLFVVQGVDGSSMGTMGLPVTPGTGSASAGFTMVPRAADAAGRQGHGPPLPAILETPNPPR</sequence>
<dbReference type="SUPFAM" id="SSF56112">
    <property type="entry name" value="Protein kinase-like (PK-like)"/>
    <property type="match status" value="1"/>
</dbReference>
<dbReference type="Gene3D" id="3.30.200.20">
    <property type="entry name" value="Phosphorylase Kinase, domain 1"/>
    <property type="match status" value="1"/>
</dbReference>
<comment type="caution">
    <text evidence="5">The sequence shown here is derived from an EMBL/GenBank/DDBJ whole genome shotgun (WGS) entry which is preliminary data.</text>
</comment>
<feature type="region of interest" description="Disordered" evidence="2">
    <location>
        <begin position="839"/>
        <end position="873"/>
    </location>
</feature>
<keyword evidence="3" id="KW-0812">Transmembrane</keyword>
<accession>A0A150G4M2</accession>
<dbReference type="Pfam" id="PF07714">
    <property type="entry name" value="PK_Tyr_Ser-Thr"/>
    <property type="match status" value="2"/>
</dbReference>
<dbReference type="PANTHER" id="PTHR44329:SF214">
    <property type="entry name" value="PROTEIN KINASE DOMAIN-CONTAINING PROTEIN"/>
    <property type="match status" value="1"/>
</dbReference>
<name>A0A150G4M2_GONPE</name>
<dbReference type="PANTHER" id="PTHR44329">
    <property type="entry name" value="SERINE/THREONINE-PROTEIN KINASE TNNI3K-RELATED"/>
    <property type="match status" value="1"/>
</dbReference>
<dbReference type="STRING" id="33097.A0A150G4M2"/>
<organism evidence="5 6">
    <name type="scientific">Gonium pectorale</name>
    <name type="common">Green alga</name>
    <dbReference type="NCBI Taxonomy" id="33097"/>
    <lineage>
        <taxon>Eukaryota</taxon>
        <taxon>Viridiplantae</taxon>
        <taxon>Chlorophyta</taxon>
        <taxon>core chlorophytes</taxon>
        <taxon>Chlorophyceae</taxon>
        <taxon>CS clade</taxon>
        <taxon>Chlamydomonadales</taxon>
        <taxon>Volvocaceae</taxon>
        <taxon>Gonium</taxon>
    </lineage>
</organism>
<gene>
    <name evidence="5" type="ORF">GPECTOR_62g886</name>
</gene>
<dbReference type="AlphaFoldDB" id="A0A150G4M2"/>
<dbReference type="InterPro" id="IPR051681">
    <property type="entry name" value="Ser/Thr_Kinases-Pseudokinases"/>
</dbReference>
<dbReference type="GO" id="GO:0005524">
    <property type="term" value="F:ATP binding"/>
    <property type="evidence" value="ECO:0007669"/>
    <property type="project" value="UniProtKB-UniRule"/>
</dbReference>
<protein>
    <recommendedName>
        <fullName evidence="4">Protein kinase domain-containing protein</fullName>
    </recommendedName>
</protein>
<feature type="compositionally biased region" description="Low complexity" evidence="2">
    <location>
        <begin position="660"/>
        <end position="676"/>
    </location>
</feature>
<feature type="compositionally biased region" description="Low complexity" evidence="2">
    <location>
        <begin position="863"/>
        <end position="873"/>
    </location>
</feature>
<feature type="binding site" evidence="1">
    <location>
        <position position="542"/>
    </location>
    <ligand>
        <name>ATP</name>
        <dbReference type="ChEBI" id="CHEBI:30616"/>
    </ligand>
</feature>
<reference evidence="6" key="1">
    <citation type="journal article" date="2016" name="Nat. Commun.">
        <title>The Gonium pectorale genome demonstrates co-option of cell cycle regulation during the evolution of multicellularity.</title>
        <authorList>
            <person name="Hanschen E.R."/>
            <person name="Marriage T.N."/>
            <person name="Ferris P.J."/>
            <person name="Hamaji T."/>
            <person name="Toyoda A."/>
            <person name="Fujiyama A."/>
            <person name="Neme R."/>
            <person name="Noguchi H."/>
            <person name="Minakuchi Y."/>
            <person name="Suzuki M."/>
            <person name="Kawai-Toyooka H."/>
            <person name="Smith D.R."/>
            <person name="Sparks H."/>
            <person name="Anderson J."/>
            <person name="Bakaric R."/>
            <person name="Luria V."/>
            <person name="Karger A."/>
            <person name="Kirschner M.W."/>
            <person name="Durand P.M."/>
            <person name="Michod R.E."/>
            <person name="Nozaki H."/>
            <person name="Olson B.J."/>
        </authorList>
    </citation>
    <scope>NUCLEOTIDE SEQUENCE [LARGE SCALE GENOMIC DNA]</scope>
    <source>
        <strain evidence="6">NIES-2863</strain>
    </source>
</reference>
<feature type="region of interest" description="Disordered" evidence="2">
    <location>
        <begin position="973"/>
        <end position="996"/>
    </location>
</feature>
<evidence type="ECO:0000259" key="4">
    <source>
        <dbReference type="PROSITE" id="PS50011"/>
    </source>
</evidence>
<evidence type="ECO:0000256" key="1">
    <source>
        <dbReference type="PROSITE-ProRule" id="PRU10141"/>
    </source>
</evidence>
<dbReference type="InterPro" id="IPR017441">
    <property type="entry name" value="Protein_kinase_ATP_BS"/>
</dbReference>
<feature type="region of interest" description="Disordered" evidence="2">
    <location>
        <begin position="427"/>
        <end position="473"/>
    </location>
</feature>
<evidence type="ECO:0000256" key="3">
    <source>
        <dbReference type="SAM" id="Phobius"/>
    </source>
</evidence>
<dbReference type="InterPro" id="IPR011009">
    <property type="entry name" value="Kinase-like_dom_sf"/>
</dbReference>
<proteinExistence type="predicted"/>
<evidence type="ECO:0000313" key="6">
    <source>
        <dbReference type="Proteomes" id="UP000075714"/>
    </source>
</evidence>
<dbReference type="GO" id="GO:0004674">
    <property type="term" value="F:protein serine/threonine kinase activity"/>
    <property type="evidence" value="ECO:0007669"/>
    <property type="project" value="TreeGrafter"/>
</dbReference>